<dbReference type="EMBL" id="FP565814">
    <property type="protein sequence ID" value="CBH24334.1"/>
    <property type="molecule type" value="Genomic_DNA"/>
</dbReference>
<protein>
    <submittedName>
        <fullName evidence="2">Metallo-beta-lactamase superfamily, putative</fullName>
    </submittedName>
</protein>
<evidence type="ECO:0000313" key="3">
    <source>
        <dbReference type="Proteomes" id="UP000000933"/>
    </source>
</evidence>
<dbReference type="KEGG" id="srm:SRM_01413"/>
<sequence length="281" mass="29753">MRGRRASRSGCGPCTLPLDTRHSTLPAMPALHLLGTGAALSDPHRTTTMLAVSDDASPANTLVVDCGGDVLQRLQACGRSIDEVDGLIVTHAHMDHASGFPLFMEKIWLDGRDRPIPVCGIEPAQAQAQRLWDAFAPVHEGWDGIPPIDWRTVPHEHGAPVWTQAPWAVTAAPVDHGDTANVGLRFEHADGDGVLAYSCDTAPTSSVVDLAQGADVLVHEANGVGDGHSTAAGAAEVAAEAEVDRLLLVHLPPGDKRDALREARQVFPHTDLGGELGTYAW</sequence>
<proteinExistence type="predicted"/>
<dbReference type="Pfam" id="PF12706">
    <property type="entry name" value="Lactamase_B_2"/>
    <property type="match status" value="1"/>
</dbReference>
<dbReference type="SUPFAM" id="SSF56281">
    <property type="entry name" value="Metallo-hydrolase/oxidoreductase"/>
    <property type="match status" value="1"/>
</dbReference>
<organism evidence="2 3">
    <name type="scientific">Salinibacter ruber (strain M8)</name>
    <dbReference type="NCBI Taxonomy" id="761659"/>
    <lineage>
        <taxon>Bacteria</taxon>
        <taxon>Pseudomonadati</taxon>
        <taxon>Rhodothermota</taxon>
        <taxon>Rhodothermia</taxon>
        <taxon>Rhodothermales</taxon>
        <taxon>Salinibacteraceae</taxon>
        <taxon>Salinibacter</taxon>
    </lineage>
</organism>
<reference evidence="2 3" key="1">
    <citation type="journal article" date="2010" name="ISME J.">
        <title>Fine-scale evolution: genomic, phenotypic and ecological differentiation in two coexisting Salinibacter ruber strains.</title>
        <authorList>
            <person name="Pena A."/>
            <person name="Teeling H."/>
            <person name="Huerta-Cepas J."/>
            <person name="Santos F."/>
            <person name="Yarza P."/>
            <person name="Brito-Echeverria J."/>
            <person name="Lucio M."/>
            <person name="Schmitt-Kopplin P."/>
            <person name="Meseguer I."/>
            <person name="Schenowitz C."/>
            <person name="Dossat C."/>
            <person name="Barbe V."/>
            <person name="Dopazo J."/>
            <person name="Rossello-Mora R."/>
            <person name="Schuler M."/>
            <person name="Glockner F.O."/>
            <person name="Amann R."/>
            <person name="Gabaldon T."/>
            <person name="Anton J."/>
        </authorList>
    </citation>
    <scope>NUCLEOTIDE SEQUENCE [LARGE SCALE GENOMIC DNA]</scope>
    <source>
        <strain evidence="2 3">M8</strain>
    </source>
</reference>
<accession>D5H8H9</accession>
<gene>
    <name evidence="2" type="primary">elaC</name>
    <name evidence="2" type="ordered locus">SRM_01413</name>
</gene>
<evidence type="ECO:0000259" key="1">
    <source>
        <dbReference type="Pfam" id="PF12706"/>
    </source>
</evidence>
<dbReference type="GO" id="GO:0042781">
    <property type="term" value="F:3'-tRNA processing endoribonuclease activity"/>
    <property type="evidence" value="ECO:0007669"/>
    <property type="project" value="TreeGrafter"/>
</dbReference>
<feature type="domain" description="Metallo-beta-lactamase" evidence="1">
    <location>
        <begin position="61"/>
        <end position="250"/>
    </location>
</feature>
<dbReference type="InterPro" id="IPR036866">
    <property type="entry name" value="RibonucZ/Hydroxyglut_hydro"/>
</dbReference>
<dbReference type="HOGENOM" id="CLU_031317_3_2_10"/>
<dbReference type="AlphaFoldDB" id="D5H8H9"/>
<dbReference type="Proteomes" id="UP000000933">
    <property type="component" value="Chromosome"/>
</dbReference>
<dbReference type="Gene3D" id="3.60.15.10">
    <property type="entry name" value="Ribonuclease Z/Hydroxyacylglutathione hydrolase-like"/>
    <property type="match status" value="1"/>
</dbReference>
<name>D5H8H9_SALRM</name>
<evidence type="ECO:0000313" key="2">
    <source>
        <dbReference type="EMBL" id="CBH24334.1"/>
    </source>
</evidence>
<reference evidence="3" key="2">
    <citation type="submission" date="2010-04" db="EMBL/GenBank/DDBJ databases">
        <title>Genome sequence of Salinibacter ruber M8.</title>
        <authorList>
            <consortium name="Genoscope"/>
        </authorList>
    </citation>
    <scope>NUCLEOTIDE SEQUENCE [LARGE SCALE GENOMIC DNA]</scope>
    <source>
        <strain evidence="3">M8</strain>
    </source>
</reference>
<dbReference type="PANTHER" id="PTHR46018:SF2">
    <property type="entry name" value="ZINC PHOSPHODIESTERASE ELAC PROTEIN 1"/>
    <property type="match status" value="1"/>
</dbReference>
<dbReference type="PANTHER" id="PTHR46018">
    <property type="entry name" value="ZINC PHOSPHODIESTERASE ELAC PROTEIN 1"/>
    <property type="match status" value="1"/>
</dbReference>
<dbReference type="InterPro" id="IPR001279">
    <property type="entry name" value="Metallo-B-lactamas"/>
</dbReference>